<accession>A0ABD2XAD8</accession>
<dbReference type="Gene3D" id="1.20.58.70">
    <property type="match status" value="1"/>
</dbReference>
<keyword evidence="1" id="KW-0175">Coiled coil</keyword>
<evidence type="ECO:0000256" key="1">
    <source>
        <dbReference type="SAM" id="Coils"/>
    </source>
</evidence>
<evidence type="ECO:0000313" key="2">
    <source>
        <dbReference type="EMBL" id="KAL3401864.1"/>
    </source>
</evidence>
<proteinExistence type="predicted"/>
<keyword evidence="3" id="KW-1185">Reference proteome</keyword>
<dbReference type="Proteomes" id="UP001627154">
    <property type="component" value="Unassembled WGS sequence"/>
</dbReference>
<name>A0ABD2XAD8_9HYME</name>
<evidence type="ECO:0008006" key="4">
    <source>
        <dbReference type="Google" id="ProtNLM"/>
    </source>
</evidence>
<comment type="caution">
    <text evidence="2">The sequence shown here is derived from an EMBL/GenBank/DDBJ whole genome shotgun (WGS) entry which is preliminary data.</text>
</comment>
<organism evidence="2 3">
    <name type="scientific">Trichogramma kaykai</name>
    <dbReference type="NCBI Taxonomy" id="54128"/>
    <lineage>
        <taxon>Eukaryota</taxon>
        <taxon>Metazoa</taxon>
        <taxon>Ecdysozoa</taxon>
        <taxon>Arthropoda</taxon>
        <taxon>Hexapoda</taxon>
        <taxon>Insecta</taxon>
        <taxon>Pterygota</taxon>
        <taxon>Neoptera</taxon>
        <taxon>Endopterygota</taxon>
        <taxon>Hymenoptera</taxon>
        <taxon>Apocrita</taxon>
        <taxon>Proctotrupomorpha</taxon>
        <taxon>Chalcidoidea</taxon>
        <taxon>Trichogrammatidae</taxon>
        <taxon>Trichogramma</taxon>
    </lineage>
</organism>
<dbReference type="EMBL" id="JBJJXI010000043">
    <property type="protein sequence ID" value="KAL3401864.1"/>
    <property type="molecule type" value="Genomic_DNA"/>
</dbReference>
<evidence type="ECO:0000313" key="3">
    <source>
        <dbReference type="Proteomes" id="UP001627154"/>
    </source>
</evidence>
<reference evidence="2 3" key="1">
    <citation type="journal article" date="2024" name="bioRxiv">
        <title>A reference genome for Trichogramma kaykai: A tiny desert-dwelling parasitoid wasp with competing sex-ratio distorters.</title>
        <authorList>
            <person name="Culotta J."/>
            <person name="Lindsey A.R."/>
        </authorList>
    </citation>
    <scope>NUCLEOTIDE SEQUENCE [LARGE SCALE GENOMIC DNA]</scope>
    <source>
        <strain evidence="2 3">KSX58</strain>
    </source>
</reference>
<feature type="coiled-coil region" evidence="1">
    <location>
        <begin position="168"/>
        <end position="195"/>
    </location>
</feature>
<sequence>MAFRHGFKILFRRLKPVHPLILYGTTASMFINPNPPKDPTHEQKLKFETPDASNLSYDYLIKQSTLSAVNSASQALTLTYSAIESNSKDYRVLLARLIALMNEAIMHPVTDSHWDEILEIRYQMQEKKKIIMQFILYMEYVHKMAEAASEISFLAGMDNLSTTLTQRIDDALGKIEFEKSNNSKLEEEYTKVQEETIKSSKIF</sequence>
<protein>
    <recommendedName>
        <fullName evidence="4">Diablo homolog, mitochondrial</fullName>
    </recommendedName>
</protein>
<dbReference type="SUPFAM" id="SSF46984">
    <property type="entry name" value="Smac/diablo"/>
    <property type="match status" value="1"/>
</dbReference>
<dbReference type="InterPro" id="IPR009062">
    <property type="entry name" value="Smac/DIABLO-like_sf"/>
</dbReference>
<dbReference type="AlphaFoldDB" id="A0ABD2XAD8"/>
<gene>
    <name evidence="2" type="ORF">TKK_005211</name>
</gene>